<sequence length="1570" mass="172577">MVVRPGRSIVKSQLVWTAVLASAALGAVGVIRANRTKDSKDGENMDRRREGEGGLEGDRSGNKLSRRELWRVIIRILDLGSDKHAQKLCLFMLGIACIFALIDVRKARLQGELFRAVFEGRKDVFAPLLLRNLGLGLALSVASKALANFVSSLGRHWHAKMASYLQTLYFDSLNYYHLQGEAHAYDRICTDVPLLTRDLGLAACDLINSVTNFAFFSSLIYPFAKSISGSRVDGLKLTAGPILYAASSYLLVQRLAPDYGHQKKRMRRLESAYKHGHSRLARNAEAVALYQGGRYEKEVLQGAFERLMFFLDKVRHDNFISNVFQEYAARYCTFTLAMYLILIPFFRQRRGGKSKGEMLYEIRYLTDMLLMELVACAQFARLAGTLARLTGLVDRCGRLVVEMEDRRAIALSKAKDEVARRKFSADAEAAEVIFEGVDIDTPTGHRLVTDLNLRIDRGDNVIICGPNGAGKSSIFRCLGGLWDIKRGTITRPGSRGGVGLHSYVFYLPQKPYCVVGTLSDNICYPDTNSLDEEQLRSLLRLVELSHLNDFDSVIDWDARLSLGEQQRLSMARLFWHRPTFAILDECTSAVSIKMERRLFKLCGQLGISLITISHRPALHEFHDHMVTLDGCGGYTITAIEGAKASKAPLKASESFRSFMKTGALPFTEMVSRLERTGSLQQLGGNTLVAGDQSSQVARRHHITGPRPAVSSLPSVSILRLVELLGPVDGPQGGRLLGLLSVIIGRTYVSNRIAHINGHALRLLMQRRTAGFHALVVNALLMGLVQAVLSPLGDVLEAGIADYWRRQLTKRLTTVYFEGSSFYHLVPPEGGPDQVIVEDVPKLAEALANILSDSMKPLVDLGWFSAGVFQLTGRTGLSSLLTYTISGMVFLRVIRPDLAGLTARREELDAAFSKFHGRLSQCAESIAFLDGGAVESRTANKLLAAKLDFQRSSKRLEHFYGIFDYFVSQMVPQNASWVLSLIYRQGAGGAEGDEYLSHTLRYLGSVVSHSFSALGMLMELGGKWAGASGHATRVEQLLRACQESGALLNKKRAGEGKSEPTRTSATEDMIKLDEVDIQTPDGGMILASRLSMAVDAHSDNGMIITGPNGCGKSGVLRTIVGLWSPGGGTLSAPPGKQLHYVPTKPYMPEGTLADLVTYPDKAGVTELTLSRVEECLEHVHLSYLIQRQVGGLLTSDEDWENKLSLGEQQRIGMARLFFRHPRWALLDECTSAVALDGEEEMYRYLRDKYQCTVLTASQKPWLLNFHSQLLELGTGTGYASWSVTRITAGHQSDSTGPQRLPDLAYVDKRQPNGIMPLPSADQDASSVTQSEGRDGEGLYTYDEVFRSFESSPSTERGFESCDDDVVPGTVQDLELRQLASPEAPKAQYSSSPHASGQITELVPPRSFRSAIPSKGGAVPLQPTGSLNMDDSVPSTSTTASSSRAPDESVKHREQRLPPLPGITAHRRIRPGRSAAGSLDAPGLSTSTTPAMYSYRHRYPSASPRITTSSLAGDTPRTRRASGMSPACSLYAYQSSPRGTYIVSTPRRRESRSRGMATYVRRMPRSSEVMAA</sequence>
<organism evidence="10 11">
    <name type="scientific">Perkinsus olseni</name>
    <name type="common">Perkinsus atlanticus</name>
    <dbReference type="NCBI Taxonomy" id="32597"/>
    <lineage>
        <taxon>Eukaryota</taxon>
        <taxon>Sar</taxon>
        <taxon>Alveolata</taxon>
        <taxon>Perkinsozoa</taxon>
        <taxon>Perkinsea</taxon>
        <taxon>Perkinsida</taxon>
        <taxon>Perkinsidae</taxon>
        <taxon>Perkinsus</taxon>
    </lineage>
</organism>
<keyword evidence="4" id="KW-0547">Nucleotide-binding</keyword>
<feature type="region of interest" description="Disordered" evidence="8">
    <location>
        <begin position="1380"/>
        <end position="1399"/>
    </location>
</feature>
<evidence type="ECO:0000313" key="11">
    <source>
        <dbReference type="Proteomes" id="UP000572268"/>
    </source>
</evidence>
<evidence type="ECO:0000256" key="6">
    <source>
        <dbReference type="ARBA" id="ARBA00022989"/>
    </source>
</evidence>
<feature type="domain" description="ABC transporter" evidence="9">
    <location>
        <begin position="1069"/>
        <end position="1298"/>
    </location>
</feature>
<dbReference type="SUPFAM" id="SSF52540">
    <property type="entry name" value="P-loop containing nucleoside triphosphate hydrolases"/>
    <property type="match status" value="2"/>
</dbReference>
<keyword evidence="6" id="KW-1133">Transmembrane helix</keyword>
<dbReference type="Pfam" id="PF00005">
    <property type="entry name" value="ABC_tran"/>
    <property type="match status" value="2"/>
</dbReference>
<dbReference type="InterPro" id="IPR050835">
    <property type="entry name" value="ABC_transporter_sub-D"/>
</dbReference>
<dbReference type="PANTHER" id="PTHR11384:SF56">
    <property type="entry name" value="ABC TRANSPORTER D FAMILY MEMBER 1"/>
    <property type="match status" value="1"/>
</dbReference>
<accession>A0A7J6MXN2</accession>
<evidence type="ECO:0000313" key="10">
    <source>
        <dbReference type="EMBL" id="KAF4675990.1"/>
    </source>
</evidence>
<comment type="similarity">
    <text evidence="1">Belongs to the ABC transporter superfamily. ABCD family. Peroxisomal fatty acyl CoA transporter (TC 3.A.1.203) subfamily.</text>
</comment>
<evidence type="ECO:0000256" key="3">
    <source>
        <dbReference type="ARBA" id="ARBA00022692"/>
    </source>
</evidence>
<keyword evidence="3" id="KW-0812">Transmembrane</keyword>
<dbReference type="Gene3D" id="3.40.50.300">
    <property type="entry name" value="P-loop containing nucleotide triphosphate hydrolases"/>
    <property type="match status" value="2"/>
</dbReference>
<comment type="caution">
    <text evidence="10">The sequence shown here is derived from an EMBL/GenBank/DDBJ whole genome shotgun (WGS) entry which is preliminary data.</text>
</comment>
<feature type="compositionally biased region" description="Polar residues" evidence="8">
    <location>
        <begin position="1386"/>
        <end position="1397"/>
    </location>
</feature>
<dbReference type="PROSITE" id="PS00211">
    <property type="entry name" value="ABC_TRANSPORTER_1"/>
    <property type="match status" value="2"/>
</dbReference>
<dbReference type="SMART" id="SM00382">
    <property type="entry name" value="AAA"/>
    <property type="match status" value="2"/>
</dbReference>
<dbReference type="GO" id="GO:0140359">
    <property type="term" value="F:ABC-type transporter activity"/>
    <property type="evidence" value="ECO:0007669"/>
    <property type="project" value="InterPro"/>
</dbReference>
<dbReference type="InterPro" id="IPR017871">
    <property type="entry name" value="ABC_transporter-like_CS"/>
</dbReference>
<dbReference type="InterPro" id="IPR003439">
    <property type="entry name" value="ABC_transporter-like_ATP-bd"/>
</dbReference>
<evidence type="ECO:0000256" key="8">
    <source>
        <dbReference type="SAM" id="MobiDB-lite"/>
    </source>
</evidence>
<feature type="region of interest" description="Disordered" evidence="8">
    <location>
        <begin position="1502"/>
        <end position="1521"/>
    </location>
</feature>
<dbReference type="GO" id="GO:0005324">
    <property type="term" value="F:long-chain fatty acid transmembrane transporter activity"/>
    <property type="evidence" value="ECO:0007669"/>
    <property type="project" value="TreeGrafter"/>
</dbReference>
<dbReference type="GO" id="GO:0007031">
    <property type="term" value="P:peroxisome organization"/>
    <property type="evidence" value="ECO:0007669"/>
    <property type="project" value="TreeGrafter"/>
</dbReference>
<evidence type="ECO:0000256" key="5">
    <source>
        <dbReference type="ARBA" id="ARBA00022840"/>
    </source>
</evidence>
<evidence type="ECO:0000256" key="1">
    <source>
        <dbReference type="ARBA" id="ARBA00008575"/>
    </source>
</evidence>
<proteinExistence type="inferred from homology"/>
<protein>
    <submittedName>
        <fullName evidence="10">ATP-binding cassette sub- D member 3</fullName>
    </submittedName>
</protein>
<dbReference type="PROSITE" id="PS50893">
    <property type="entry name" value="ABC_TRANSPORTER_2"/>
    <property type="match status" value="2"/>
</dbReference>
<dbReference type="GO" id="GO:0016887">
    <property type="term" value="F:ATP hydrolysis activity"/>
    <property type="evidence" value="ECO:0007669"/>
    <property type="project" value="InterPro"/>
</dbReference>
<dbReference type="CDD" id="cd03223">
    <property type="entry name" value="ABCD_peroxisomal_ALDP"/>
    <property type="match status" value="1"/>
</dbReference>
<dbReference type="EMBL" id="JABANN010000007">
    <property type="protein sequence ID" value="KAF4675990.1"/>
    <property type="molecule type" value="Genomic_DNA"/>
</dbReference>
<evidence type="ECO:0000256" key="7">
    <source>
        <dbReference type="ARBA" id="ARBA00023136"/>
    </source>
</evidence>
<evidence type="ECO:0000259" key="9">
    <source>
        <dbReference type="PROSITE" id="PS50893"/>
    </source>
</evidence>
<dbReference type="InterPro" id="IPR027417">
    <property type="entry name" value="P-loop_NTPase"/>
</dbReference>
<keyword evidence="2" id="KW-0813">Transport</keyword>
<dbReference type="GO" id="GO:0005778">
    <property type="term" value="C:peroxisomal membrane"/>
    <property type="evidence" value="ECO:0007669"/>
    <property type="project" value="TreeGrafter"/>
</dbReference>
<dbReference type="Proteomes" id="UP000572268">
    <property type="component" value="Unassembled WGS sequence"/>
</dbReference>
<feature type="region of interest" description="Disordered" evidence="8">
    <location>
        <begin position="1310"/>
        <end position="1338"/>
    </location>
</feature>
<keyword evidence="7" id="KW-0472">Membrane</keyword>
<dbReference type="PANTHER" id="PTHR11384">
    <property type="entry name" value="ATP-BINDING CASSETTE, SUB-FAMILY D MEMBER"/>
    <property type="match status" value="1"/>
</dbReference>
<keyword evidence="5 10" id="KW-0067">ATP-binding</keyword>
<feature type="region of interest" description="Disordered" evidence="8">
    <location>
        <begin position="1406"/>
        <end position="1483"/>
    </location>
</feature>
<feature type="compositionally biased region" description="Basic and acidic residues" evidence="8">
    <location>
        <begin position="1443"/>
        <end position="1454"/>
    </location>
</feature>
<dbReference type="InterPro" id="IPR011527">
    <property type="entry name" value="ABC1_TM_dom"/>
</dbReference>
<dbReference type="InterPro" id="IPR036640">
    <property type="entry name" value="ABC1_TM_sf"/>
</dbReference>
<dbReference type="GO" id="GO:0006635">
    <property type="term" value="P:fatty acid beta-oxidation"/>
    <property type="evidence" value="ECO:0007669"/>
    <property type="project" value="TreeGrafter"/>
</dbReference>
<reference evidence="10 11" key="1">
    <citation type="submission" date="2020-04" db="EMBL/GenBank/DDBJ databases">
        <title>Perkinsus olseni comparative genomics.</title>
        <authorList>
            <person name="Bogema D.R."/>
        </authorList>
    </citation>
    <scope>NUCLEOTIDE SEQUENCE [LARGE SCALE GENOMIC DNA]</scope>
    <source>
        <strain evidence="10">ATCC PRA-31</strain>
    </source>
</reference>
<dbReference type="GO" id="GO:0005524">
    <property type="term" value="F:ATP binding"/>
    <property type="evidence" value="ECO:0007669"/>
    <property type="project" value="UniProtKB-KW"/>
</dbReference>
<dbReference type="Pfam" id="PF06472">
    <property type="entry name" value="ABC_membrane_2"/>
    <property type="match status" value="2"/>
</dbReference>
<dbReference type="GO" id="GO:0042760">
    <property type="term" value="P:very long-chain fatty acid catabolic process"/>
    <property type="evidence" value="ECO:0007669"/>
    <property type="project" value="TreeGrafter"/>
</dbReference>
<evidence type="ECO:0000256" key="4">
    <source>
        <dbReference type="ARBA" id="ARBA00022741"/>
    </source>
</evidence>
<feature type="domain" description="ABC transporter" evidence="9">
    <location>
        <begin position="432"/>
        <end position="655"/>
    </location>
</feature>
<dbReference type="InterPro" id="IPR003593">
    <property type="entry name" value="AAA+_ATPase"/>
</dbReference>
<dbReference type="GO" id="GO:0015910">
    <property type="term" value="P:long-chain fatty acid import into peroxisome"/>
    <property type="evidence" value="ECO:0007669"/>
    <property type="project" value="TreeGrafter"/>
</dbReference>
<gene>
    <name evidence="10" type="primary">ABCD3_2</name>
    <name evidence="10" type="ORF">FOL46_008601</name>
</gene>
<feature type="region of interest" description="Disordered" evidence="8">
    <location>
        <begin position="38"/>
        <end position="61"/>
    </location>
</feature>
<dbReference type="SUPFAM" id="SSF90123">
    <property type="entry name" value="ABC transporter transmembrane region"/>
    <property type="match status" value="1"/>
</dbReference>
<evidence type="ECO:0000256" key="2">
    <source>
        <dbReference type="ARBA" id="ARBA00022448"/>
    </source>
</evidence>
<name>A0A7J6MXN2_PEROL</name>